<dbReference type="EMBL" id="JBJKBG010000002">
    <property type="protein sequence ID" value="KAL3751372.1"/>
    <property type="molecule type" value="Genomic_DNA"/>
</dbReference>
<feature type="compositionally biased region" description="Polar residues" evidence="9">
    <location>
        <begin position="204"/>
        <end position="216"/>
    </location>
</feature>
<dbReference type="PANTHER" id="PTHR31194">
    <property type="entry name" value="SHN SHINE , DNA BINDING / TRANSCRIPTION FACTOR"/>
    <property type="match status" value="1"/>
</dbReference>
<dbReference type="PROSITE" id="PS51032">
    <property type="entry name" value="AP2_ERF"/>
    <property type="match status" value="1"/>
</dbReference>
<evidence type="ECO:0000313" key="11">
    <source>
        <dbReference type="EMBL" id="KAL3751370.1"/>
    </source>
</evidence>
<comment type="similarity">
    <text evidence="8">Belongs to the AP2/ERF transcription factor family. ERF subfamily.</text>
</comment>
<evidence type="ECO:0000256" key="4">
    <source>
        <dbReference type="ARBA" id="ARBA00023125"/>
    </source>
</evidence>
<reference evidence="11 12" key="1">
    <citation type="submission" date="2024-11" db="EMBL/GenBank/DDBJ databases">
        <title>Chromosome-level genome assembly of Eucalyptus globulus Labill. provides insights into its genome evolution.</title>
        <authorList>
            <person name="Li X."/>
        </authorList>
    </citation>
    <scope>NUCLEOTIDE SEQUENCE [LARGE SCALE GENOMIC DNA]</scope>
    <source>
        <strain evidence="11">CL2024</strain>
        <tissue evidence="11">Fresh tender leaves</tissue>
    </source>
</reference>
<sequence>MSGACQPFDKRSSLKKVRDSRMVRKIRVFCRDPDATDLSSSEDESDQIDEKLFVRLIDLPLPVVHPHVIDTECSSLDTISDVKNRHKKRKLSQKGDLISKRRPANLRYKGVRQRKWGKWAAEIRDPFHRGTRIWLGTYNTPEEAAKAYEAKRLEFEASVKASSDEKKTKTPSPETSLSMNKPVASGNSESASSRTSPSSLLDSGTSASNASESCDVSTERSNEQQTPAQIACVEDFSLGNDFDMLFMDDFGQLVDDFCGTDDFQMFGFGNETSELPDFDFDIGNDDLGHWMEERPINIACTSVL</sequence>
<evidence type="ECO:0000256" key="1">
    <source>
        <dbReference type="ARBA" id="ARBA00004123"/>
    </source>
</evidence>
<evidence type="ECO:0000313" key="12">
    <source>
        <dbReference type="Proteomes" id="UP001634007"/>
    </source>
</evidence>
<evidence type="ECO:0000256" key="3">
    <source>
        <dbReference type="ARBA" id="ARBA00023015"/>
    </source>
</evidence>
<dbReference type="InterPro" id="IPR016177">
    <property type="entry name" value="DNA-bd_dom_sf"/>
</dbReference>
<dbReference type="Pfam" id="PF00847">
    <property type="entry name" value="AP2"/>
    <property type="match status" value="1"/>
</dbReference>
<dbReference type="Gene3D" id="3.30.730.10">
    <property type="entry name" value="AP2/ERF domain"/>
    <property type="match status" value="1"/>
</dbReference>
<dbReference type="GO" id="GO:0005634">
    <property type="term" value="C:nucleus"/>
    <property type="evidence" value="ECO:0007669"/>
    <property type="project" value="UniProtKB-SubCell"/>
</dbReference>
<dbReference type="Proteomes" id="UP001634007">
    <property type="component" value="Unassembled WGS sequence"/>
</dbReference>
<evidence type="ECO:0000256" key="7">
    <source>
        <dbReference type="ARBA" id="ARBA00023242"/>
    </source>
</evidence>
<dbReference type="AlphaFoldDB" id="A0ABD3LHV0"/>
<dbReference type="EMBL" id="JBJKBG010000002">
    <property type="protein sequence ID" value="KAL3751371.1"/>
    <property type="molecule type" value="Genomic_DNA"/>
</dbReference>
<dbReference type="GO" id="GO:0009873">
    <property type="term" value="P:ethylene-activated signaling pathway"/>
    <property type="evidence" value="ECO:0007669"/>
    <property type="project" value="UniProtKB-KW"/>
</dbReference>
<evidence type="ECO:0000259" key="10">
    <source>
        <dbReference type="PROSITE" id="PS51032"/>
    </source>
</evidence>
<dbReference type="SMART" id="SM00380">
    <property type="entry name" value="AP2"/>
    <property type="match status" value="1"/>
</dbReference>
<evidence type="ECO:0000256" key="8">
    <source>
        <dbReference type="ARBA" id="ARBA00024343"/>
    </source>
</evidence>
<organism evidence="11 12">
    <name type="scientific">Eucalyptus globulus</name>
    <name type="common">Tasmanian blue gum</name>
    <dbReference type="NCBI Taxonomy" id="34317"/>
    <lineage>
        <taxon>Eukaryota</taxon>
        <taxon>Viridiplantae</taxon>
        <taxon>Streptophyta</taxon>
        <taxon>Embryophyta</taxon>
        <taxon>Tracheophyta</taxon>
        <taxon>Spermatophyta</taxon>
        <taxon>Magnoliopsida</taxon>
        <taxon>eudicotyledons</taxon>
        <taxon>Gunneridae</taxon>
        <taxon>Pentapetalae</taxon>
        <taxon>rosids</taxon>
        <taxon>malvids</taxon>
        <taxon>Myrtales</taxon>
        <taxon>Myrtaceae</taxon>
        <taxon>Myrtoideae</taxon>
        <taxon>Eucalypteae</taxon>
        <taxon>Eucalyptus</taxon>
    </lineage>
</organism>
<feature type="compositionally biased region" description="Basic and acidic residues" evidence="9">
    <location>
        <begin position="159"/>
        <end position="168"/>
    </location>
</feature>
<keyword evidence="12" id="KW-1185">Reference proteome</keyword>
<keyword evidence="4" id="KW-0238">DNA-binding</keyword>
<dbReference type="CDD" id="cd00018">
    <property type="entry name" value="AP2"/>
    <property type="match status" value="1"/>
</dbReference>
<keyword evidence="3" id="KW-0805">Transcription regulation</keyword>
<dbReference type="PRINTS" id="PR00367">
    <property type="entry name" value="ETHRSPELEMNT"/>
</dbReference>
<dbReference type="InterPro" id="IPR001471">
    <property type="entry name" value="AP2/ERF_dom"/>
</dbReference>
<keyword evidence="2" id="KW-0936">Ethylene signaling pathway</keyword>
<keyword evidence="5" id="KW-0010">Activator</keyword>
<name>A0ABD3LHV0_EUCGL</name>
<feature type="domain" description="AP2/ERF" evidence="10">
    <location>
        <begin position="107"/>
        <end position="171"/>
    </location>
</feature>
<dbReference type="InterPro" id="IPR050913">
    <property type="entry name" value="AP2/ERF_ERF"/>
</dbReference>
<evidence type="ECO:0000256" key="2">
    <source>
        <dbReference type="ARBA" id="ARBA00022745"/>
    </source>
</evidence>
<accession>A0ABD3LHV0</accession>
<dbReference type="SUPFAM" id="SSF54171">
    <property type="entry name" value="DNA-binding domain"/>
    <property type="match status" value="1"/>
</dbReference>
<dbReference type="GO" id="GO:0003677">
    <property type="term" value="F:DNA binding"/>
    <property type="evidence" value="ECO:0007669"/>
    <property type="project" value="UniProtKB-KW"/>
</dbReference>
<dbReference type="PANTHER" id="PTHR31194:SF62">
    <property type="entry name" value="ETHYLENE-RESPONSIVE TRANSCRIPTION FACTOR ERF118"/>
    <property type="match status" value="1"/>
</dbReference>
<evidence type="ECO:0000256" key="9">
    <source>
        <dbReference type="SAM" id="MobiDB-lite"/>
    </source>
</evidence>
<feature type="compositionally biased region" description="Polar residues" evidence="9">
    <location>
        <begin position="170"/>
        <end position="179"/>
    </location>
</feature>
<dbReference type="EMBL" id="JBJKBG010000002">
    <property type="protein sequence ID" value="KAL3751370.1"/>
    <property type="molecule type" value="Genomic_DNA"/>
</dbReference>
<evidence type="ECO:0000256" key="5">
    <source>
        <dbReference type="ARBA" id="ARBA00023159"/>
    </source>
</evidence>
<gene>
    <name evidence="11" type="ORF">ACJRO7_012229</name>
</gene>
<feature type="compositionally biased region" description="Low complexity" evidence="9">
    <location>
        <begin position="188"/>
        <end position="203"/>
    </location>
</feature>
<keyword evidence="7" id="KW-0539">Nucleus</keyword>
<evidence type="ECO:0000256" key="6">
    <source>
        <dbReference type="ARBA" id="ARBA00023163"/>
    </source>
</evidence>
<dbReference type="InterPro" id="IPR036955">
    <property type="entry name" value="AP2/ERF_dom_sf"/>
</dbReference>
<protein>
    <recommendedName>
        <fullName evidence="10">AP2/ERF domain-containing protein</fullName>
    </recommendedName>
</protein>
<comment type="caution">
    <text evidence="11">The sequence shown here is derived from an EMBL/GenBank/DDBJ whole genome shotgun (WGS) entry which is preliminary data.</text>
</comment>
<comment type="subcellular location">
    <subcellularLocation>
        <location evidence="1">Nucleus</location>
    </subcellularLocation>
</comment>
<keyword evidence="6" id="KW-0804">Transcription</keyword>
<proteinExistence type="inferred from homology"/>
<feature type="region of interest" description="Disordered" evidence="9">
    <location>
        <begin position="159"/>
        <end position="228"/>
    </location>
</feature>